<dbReference type="Proteomes" id="UP000044806">
    <property type="component" value="Unassembled WGS sequence"/>
</dbReference>
<dbReference type="PROSITE" id="PS50928">
    <property type="entry name" value="ABC_TM1"/>
    <property type="match status" value="1"/>
</dbReference>
<feature type="transmembrane region" description="Helical" evidence="5">
    <location>
        <begin position="93"/>
        <end position="118"/>
    </location>
</feature>
<organism evidence="7 8">
    <name type="scientific">Vibrio cholerae</name>
    <dbReference type="NCBI Taxonomy" id="666"/>
    <lineage>
        <taxon>Bacteria</taxon>
        <taxon>Pseudomonadati</taxon>
        <taxon>Pseudomonadota</taxon>
        <taxon>Gammaproteobacteria</taxon>
        <taxon>Vibrionales</taxon>
        <taxon>Vibrionaceae</taxon>
        <taxon>Vibrio</taxon>
    </lineage>
</organism>
<dbReference type="SUPFAM" id="SSF161098">
    <property type="entry name" value="MetI-like"/>
    <property type="match status" value="1"/>
</dbReference>
<dbReference type="EMBL" id="CWOW01000009">
    <property type="protein sequence ID" value="CSA61438.1"/>
    <property type="molecule type" value="Genomic_DNA"/>
</dbReference>
<dbReference type="PANTHER" id="PTHR43496">
    <property type="entry name" value="PROTEIN LPLB"/>
    <property type="match status" value="1"/>
</dbReference>
<protein>
    <submittedName>
        <fullName evidence="7">Iron(III) ABC transporter permease</fullName>
    </submittedName>
</protein>
<dbReference type="GO" id="GO:0055085">
    <property type="term" value="P:transmembrane transport"/>
    <property type="evidence" value="ECO:0007669"/>
    <property type="project" value="InterPro"/>
</dbReference>
<comment type="subcellular location">
    <subcellularLocation>
        <location evidence="1 5">Cell membrane</location>
        <topology evidence="1 5">Multi-pass membrane protein</topology>
    </subcellularLocation>
</comment>
<sequence length="133" mass="14414">MVMRNVPVGIRSGIAGLGQLDKSLDEASLSLRASSLQTIRYIILPLLRPAILSTLVYSFVRAMTTVSAIIFLVTPETRVATSYILNRVEDGEYGIAIAYGSVLIVVMLAIILLFDLLVGEARVSRSKATNQDS</sequence>
<dbReference type="InterPro" id="IPR000515">
    <property type="entry name" value="MetI-like"/>
</dbReference>
<evidence type="ECO:0000313" key="7">
    <source>
        <dbReference type="EMBL" id="CSA61438.1"/>
    </source>
</evidence>
<dbReference type="InterPro" id="IPR035906">
    <property type="entry name" value="MetI-like_sf"/>
</dbReference>
<keyword evidence="4 5" id="KW-0472">Membrane</keyword>
<gene>
    <name evidence="7" type="ORF">ERS013165_02006</name>
</gene>
<feature type="transmembrane region" description="Helical" evidence="5">
    <location>
        <begin position="50"/>
        <end position="73"/>
    </location>
</feature>
<evidence type="ECO:0000259" key="6">
    <source>
        <dbReference type="PROSITE" id="PS50928"/>
    </source>
</evidence>
<dbReference type="AlphaFoldDB" id="A0A655QSF1"/>
<dbReference type="Pfam" id="PF00528">
    <property type="entry name" value="BPD_transp_1"/>
    <property type="match status" value="1"/>
</dbReference>
<keyword evidence="3 5" id="KW-1133">Transmembrane helix</keyword>
<keyword evidence="2 5" id="KW-0812">Transmembrane</keyword>
<evidence type="ECO:0000256" key="2">
    <source>
        <dbReference type="ARBA" id="ARBA00022692"/>
    </source>
</evidence>
<reference evidence="7 8" key="1">
    <citation type="submission" date="2015-07" db="EMBL/GenBank/DDBJ databases">
        <authorList>
            <consortium name="Pathogen Informatics"/>
        </authorList>
    </citation>
    <scope>NUCLEOTIDE SEQUENCE [LARGE SCALE GENOMIC DNA]</scope>
    <source>
        <strain evidence="7 8">A51</strain>
    </source>
</reference>
<evidence type="ECO:0000256" key="4">
    <source>
        <dbReference type="ARBA" id="ARBA00023136"/>
    </source>
</evidence>
<evidence type="ECO:0000256" key="5">
    <source>
        <dbReference type="RuleBase" id="RU363032"/>
    </source>
</evidence>
<comment type="similarity">
    <text evidence="5">Belongs to the binding-protein-dependent transport system permease family.</text>
</comment>
<proteinExistence type="inferred from homology"/>
<name>A0A655QSF1_VIBCL</name>
<keyword evidence="5" id="KW-0813">Transport</keyword>
<evidence type="ECO:0000313" key="8">
    <source>
        <dbReference type="Proteomes" id="UP000044806"/>
    </source>
</evidence>
<accession>A0A655QSF1</accession>
<dbReference type="GO" id="GO:0005886">
    <property type="term" value="C:plasma membrane"/>
    <property type="evidence" value="ECO:0007669"/>
    <property type="project" value="UniProtKB-SubCell"/>
</dbReference>
<dbReference type="CDD" id="cd06261">
    <property type="entry name" value="TM_PBP2"/>
    <property type="match status" value="1"/>
</dbReference>
<evidence type="ECO:0000256" key="3">
    <source>
        <dbReference type="ARBA" id="ARBA00022989"/>
    </source>
</evidence>
<evidence type="ECO:0000256" key="1">
    <source>
        <dbReference type="ARBA" id="ARBA00004651"/>
    </source>
</evidence>
<dbReference type="Gene3D" id="1.10.3720.10">
    <property type="entry name" value="MetI-like"/>
    <property type="match status" value="1"/>
</dbReference>
<feature type="domain" description="ABC transmembrane type-1" evidence="6">
    <location>
        <begin position="1"/>
        <end position="114"/>
    </location>
</feature>
<dbReference type="PANTHER" id="PTHR43496:SF1">
    <property type="entry name" value="POLYGALACTURONAN_RHAMNOGALACTURONAN TRANSPORT SYSTEM PERMEASE PROTEIN YTEP"/>
    <property type="match status" value="1"/>
</dbReference>